<dbReference type="CDD" id="cd00009">
    <property type="entry name" value="AAA"/>
    <property type="match status" value="1"/>
</dbReference>
<evidence type="ECO:0000313" key="5">
    <source>
        <dbReference type="EMBL" id="EEH53870.1"/>
    </source>
</evidence>
<dbReference type="SUPFAM" id="SSF52540">
    <property type="entry name" value="P-loop containing nucleoside triphosphate hydrolases"/>
    <property type="match status" value="1"/>
</dbReference>
<evidence type="ECO:0000313" key="6">
    <source>
        <dbReference type="Proteomes" id="UP000001876"/>
    </source>
</evidence>
<evidence type="ECO:0000256" key="1">
    <source>
        <dbReference type="ARBA" id="ARBA00022741"/>
    </source>
</evidence>
<dbReference type="InterPro" id="IPR027417">
    <property type="entry name" value="P-loop_NTPase"/>
</dbReference>
<evidence type="ECO:0000256" key="3">
    <source>
        <dbReference type="SAM" id="MobiDB-lite"/>
    </source>
</evidence>
<feature type="compositionally biased region" description="Low complexity" evidence="3">
    <location>
        <begin position="31"/>
        <end position="40"/>
    </location>
</feature>
<dbReference type="Proteomes" id="UP000001876">
    <property type="component" value="Unassembled WGS sequence"/>
</dbReference>
<dbReference type="EMBL" id="GG663745">
    <property type="protein sequence ID" value="EEH53870.1"/>
    <property type="molecule type" value="Genomic_DNA"/>
</dbReference>
<evidence type="ECO:0000259" key="4">
    <source>
        <dbReference type="SMART" id="SM00382"/>
    </source>
</evidence>
<dbReference type="Gene3D" id="3.40.50.300">
    <property type="entry name" value="P-loop containing nucleotide triphosphate hydrolases"/>
    <property type="match status" value="1"/>
</dbReference>
<evidence type="ECO:0000256" key="2">
    <source>
        <dbReference type="ARBA" id="ARBA00022840"/>
    </source>
</evidence>
<dbReference type="SMART" id="SM00382">
    <property type="entry name" value="AAA"/>
    <property type="match status" value="1"/>
</dbReference>
<gene>
    <name evidence="5" type="ORF">MICPUCDRAFT_35564</name>
</gene>
<dbReference type="GeneID" id="9687597"/>
<feature type="compositionally biased region" description="Basic residues" evidence="3">
    <location>
        <begin position="560"/>
        <end position="570"/>
    </location>
</feature>
<organism evidence="6">
    <name type="scientific">Micromonas pusilla (strain CCMP1545)</name>
    <name type="common">Picoplanktonic green alga</name>
    <dbReference type="NCBI Taxonomy" id="564608"/>
    <lineage>
        <taxon>Eukaryota</taxon>
        <taxon>Viridiplantae</taxon>
        <taxon>Chlorophyta</taxon>
        <taxon>Mamiellophyceae</taxon>
        <taxon>Mamiellales</taxon>
        <taxon>Mamiellaceae</taxon>
        <taxon>Micromonas</taxon>
    </lineage>
</organism>
<dbReference type="eggNOG" id="ENOG502QQIK">
    <property type="taxonomic scope" value="Eukaryota"/>
</dbReference>
<dbReference type="GO" id="GO:0005524">
    <property type="term" value="F:ATP binding"/>
    <property type="evidence" value="ECO:0007669"/>
    <property type="project" value="UniProtKB-KW"/>
</dbReference>
<sequence length="570" mass="60265">MRATVSRVAVVPRARLHARCSSNGNDRVKASGKSPKSGKAATRRASIKGAARDCGAADAPCFPEEHDCAVRDADGFTTYRDDLDAMIGMLPSDVREVLMCHPHRASLVEVILDLGRCPVARFVGDAVPDECLRAAPVTAEDLRKAEASVGDFGGDNRAGIEGTLHRISCIRNRAGKIVGLTCRVGRAVNGHVDMIQDLLGSSESCLFLGRPGVGKTTVIREMARVLSDELGKRVVIIDTSNEIGGDGDVPHPAIGGARRMQVPEPSAQHKVMIEAVENHMPEVIIVDEIGTEAEALACRTIAERGVQLVGTAHGQLLENLIQNPTLKDLVGGIQSVTLGDDEARARGCQKTIMERAGPATFPIVIEMHERSFWVAHNVEESVDEILTGGRPMVQTRARKDGEVVVHRAVYDADLALARHAVAHTLGSMGGIMGSTTTTTAAEAIASVTESTSEPSLDERVFGFGAGLGAATTPATATPAFARNNVVSDARSRRRASASAAAAAAVASRDDDDPYAWARELGRIPDKDALAAMGASGYASDDRSFNGNGNGGADKRGNGKKEKKNRLRSAR</sequence>
<feature type="region of interest" description="Disordered" evidence="3">
    <location>
        <begin position="534"/>
        <end position="570"/>
    </location>
</feature>
<dbReference type="OrthoDB" id="26838at2759"/>
<accession>C1N1Q3</accession>
<dbReference type="AlphaFoldDB" id="C1N1Q3"/>
<dbReference type="PANTHER" id="PTHR20953">
    <property type="entry name" value="KINASE-RELATED"/>
    <property type="match status" value="1"/>
</dbReference>
<reference evidence="5 6" key="1">
    <citation type="journal article" date="2009" name="Science">
        <title>Green evolution and dynamic adaptations revealed by genomes of the marine picoeukaryotes Micromonas.</title>
        <authorList>
            <person name="Worden A.Z."/>
            <person name="Lee J.H."/>
            <person name="Mock T."/>
            <person name="Rouze P."/>
            <person name="Simmons M.P."/>
            <person name="Aerts A.L."/>
            <person name="Allen A.E."/>
            <person name="Cuvelier M.L."/>
            <person name="Derelle E."/>
            <person name="Everett M.V."/>
            <person name="Foulon E."/>
            <person name="Grimwood J."/>
            <person name="Gundlach H."/>
            <person name="Henrissat B."/>
            <person name="Napoli C."/>
            <person name="McDonald S.M."/>
            <person name="Parker M.S."/>
            <person name="Rombauts S."/>
            <person name="Salamov A."/>
            <person name="Von Dassow P."/>
            <person name="Badger J.H."/>
            <person name="Coutinho P.M."/>
            <person name="Demir E."/>
            <person name="Dubchak I."/>
            <person name="Gentemann C."/>
            <person name="Eikrem W."/>
            <person name="Gready J.E."/>
            <person name="John U."/>
            <person name="Lanier W."/>
            <person name="Lindquist E.A."/>
            <person name="Lucas S."/>
            <person name="Mayer K.F."/>
            <person name="Moreau H."/>
            <person name="Not F."/>
            <person name="Otillar R."/>
            <person name="Panaud O."/>
            <person name="Pangilinan J."/>
            <person name="Paulsen I."/>
            <person name="Piegu B."/>
            <person name="Poliakov A."/>
            <person name="Robbens S."/>
            <person name="Schmutz J."/>
            <person name="Toulza E."/>
            <person name="Wyss T."/>
            <person name="Zelensky A."/>
            <person name="Zhou K."/>
            <person name="Armbrust E.V."/>
            <person name="Bhattacharya D."/>
            <person name="Goodenough U.W."/>
            <person name="Van de Peer Y."/>
            <person name="Grigoriev I.V."/>
        </authorList>
    </citation>
    <scope>NUCLEOTIDE SEQUENCE [LARGE SCALE GENOMIC DNA]</scope>
    <source>
        <strain evidence="5 6">CCMP1545</strain>
    </source>
</reference>
<feature type="region of interest" description="Disordered" evidence="3">
    <location>
        <begin position="21"/>
        <end position="44"/>
    </location>
</feature>
<proteinExistence type="predicted"/>
<dbReference type="STRING" id="564608.C1N1Q3"/>
<keyword evidence="6" id="KW-1185">Reference proteome</keyword>
<dbReference type="Pfam" id="PF19568">
    <property type="entry name" value="Spore_III_AA"/>
    <property type="match status" value="1"/>
</dbReference>
<keyword evidence="2" id="KW-0067">ATP-binding</keyword>
<dbReference type="RefSeq" id="XP_003062158.1">
    <property type="nucleotide sequence ID" value="XM_003062112.1"/>
</dbReference>
<dbReference type="KEGG" id="mpp:MICPUCDRAFT_35564"/>
<keyword evidence="1" id="KW-0547">Nucleotide-binding</keyword>
<dbReference type="InterPro" id="IPR045735">
    <property type="entry name" value="Spore_III_AA_AAA+_ATPase"/>
</dbReference>
<dbReference type="InterPro" id="IPR003593">
    <property type="entry name" value="AAA+_ATPase"/>
</dbReference>
<protein>
    <submittedName>
        <fullName evidence="5">Predicted protein</fullName>
    </submittedName>
</protein>
<name>C1N1Q3_MICPC</name>
<dbReference type="PANTHER" id="PTHR20953:SF13">
    <property type="entry name" value="EXPRESSED PROTEIN"/>
    <property type="match status" value="1"/>
</dbReference>
<feature type="domain" description="AAA+ ATPase" evidence="4">
    <location>
        <begin position="201"/>
        <end position="357"/>
    </location>
</feature>